<comment type="caution">
    <text evidence="5">The sequence shown here is derived from an EMBL/GenBank/DDBJ whole genome shotgun (WGS) entry which is preliminary data.</text>
</comment>
<dbReference type="PATRIC" id="fig|217031.4.peg.4246"/>
<reference evidence="5 6" key="1">
    <citation type="submission" date="2015-06" db="EMBL/GenBank/DDBJ databases">
        <title>Genome sequencing project of Bacillus galactosidilyticus PL133.</title>
        <authorList>
            <person name="Gaiero J."/>
            <person name="Nicol R."/>
            <person name="Habash M."/>
        </authorList>
    </citation>
    <scope>NUCLEOTIDE SEQUENCE [LARGE SCALE GENOMIC DNA]</scope>
    <source>
        <strain evidence="5 6">PL133</strain>
    </source>
</reference>
<dbReference type="InterPro" id="IPR000600">
    <property type="entry name" value="ROK"/>
</dbReference>
<evidence type="ECO:0000256" key="3">
    <source>
        <dbReference type="ARBA" id="ARBA00022629"/>
    </source>
</evidence>
<dbReference type="PANTHER" id="PTHR18964:SF149">
    <property type="entry name" value="BIFUNCTIONAL UDP-N-ACETYLGLUCOSAMINE 2-EPIMERASE_N-ACETYLMANNOSAMINE KINASE"/>
    <property type="match status" value="1"/>
</dbReference>
<evidence type="ECO:0000256" key="1">
    <source>
        <dbReference type="ARBA" id="ARBA00002486"/>
    </source>
</evidence>
<dbReference type="EMBL" id="LGPB01000103">
    <property type="protein sequence ID" value="KRG11967.1"/>
    <property type="molecule type" value="Genomic_DNA"/>
</dbReference>
<name>A0A0Q9XUD6_9BACI</name>
<dbReference type="InterPro" id="IPR043129">
    <property type="entry name" value="ATPase_NBD"/>
</dbReference>
<sequence>MKLGKVSNSQMIKEINQQKVLRLIYTEGPIARVDLAGKTGLTQQTITNIVNRLLSENLILETTPVANGGRRRPIPLIINSTNMYAIGIELAIKYVRGSLMDFHNNTLKEVTEFVPRYENEEHPMEYIYKVIDQLLEQVPEKEGLKGIGFSIQGLVDSNKGTVIYSPGLRWRDFPLREKLEERYGLPIYLENDANLLAIVESLNGELASSEQSMIFKFDYGIGSAMVINKQLLMVINKQLLHGANFVAGELGHYKAFTGEDAISCHCGAQGCLTTFASISGLKRNAGFTLEEFYKALREHEPEATELFDKIEASIAKAIANIITLFNPEYILFTGRFMDKIGDRMIPALKKDILELIPESCQNVKMIVLPETPNESKSAAGLVMNYFFNVPFSEFY</sequence>
<comment type="function">
    <text evidence="1">Transcriptional repressor of xylose-utilizing enzymes.</text>
</comment>
<feature type="domain" description="HTH marR-type" evidence="4">
    <location>
        <begin position="16"/>
        <end position="59"/>
    </location>
</feature>
<dbReference type="CDD" id="cd24072">
    <property type="entry name" value="ASKHA_ATPase_ROK_YphH-like"/>
    <property type="match status" value="1"/>
</dbReference>
<evidence type="ECO:0000313" key="5">
    <source>
        <dbReference type="EMBL" id="KRG11967.1"/>
    </source>
</evidence>
<dbReference type="Gene3D" id="1.10.10.10">
    <property type="entry name" value="Winged helix-like DNA-binding domain superfamily/Winged helix DNA-binding domain"/>
    <property type="match status" value="1"/>
</dbReference>
<dbReference type="PANTHER" id="PTHR18964">
    <property type="entry name" value="ROK (REPRESSOR, ORF, KINASE) FAMILY"/>
    <property type="match status" value="1"/>
</dbReference>
<dbReference type="Gene3D" id="3.30.420.40">
    <property type="match status" value="2"/>
</dbReference>
<evidence type="ECO:0000259" key="4">
    <source>
        <dbReference type="Pfam" id="PF01047"/>
    </source>
</evidence>
<evidence type="ECO:0000256" key="2">
    <source>
        <dbReference type="ARBA" id="ARBA00006479"/>
    </source>
</evidence>
<keyword evidence="3" id="KW-0859">Xylose metabolism</keyword>
<comment type="similarity">
    <text evidence="2">Belongs to the ROK (NagC/XylR) family.</text>
</comment>
<dbReference type="Pfam" id="PF01047">
    <property type="entry name" value="MarR"/>
    <property type="match status" value="1"/>
</dbReference>
<dbReference type="InterPro" id="IPR036388">
    <property type="entry name" value="WH-like_DNA-bd_sf"/>
</dbReference>
<accession>A0A0Q9XUD6</accession>
<dbReference type="GO" id="GO:0003700">
    <property type="term" value="F:DNA-binding transcription factor activity"/>
    <property type="evidence" value="ECO:0007669"/>
    <property type="project" value="InterPro"/>
</dbReference>
<protein>
    <recommendedName>
        <fullName evidence="4">HTH marR-type domain-containing protein</fullName>
    </recommendedName>
</protein>
<dbReference type="InterPro" id="IPR000835">
    <property type="entry name" value="HTH_MarR-typ"/>
</dbReference>
<proteinExistence type="inferred from homology"/>
<dbReference type="Proteomes" id="UP000053881">
    <property type="component" value="Unassembled WGS sequence"/>
</dbReference>
<organism evidence="5 6">
    <name type="scientific">Lederbergia galactosidilytica</name>
    <dbReference type="NCBI Taxonomy" id="217031"/>
    <lineage>
        <taxon>Bacteria</taxon>
        <taxon>Bacillati</taxon>
        <taxon>Bacillota</taxon>
        <taxon>Bacilli</taxon>
        <taxon>Bacillales</taxon>
        <taxon>Bacillaceae</taxon>
        <taxon>Lederbergia</taxon>
    </lineage>
</organism>
<dbReference type="GO" id="GO:0042732">
    <property type="term" value="P:D-xylose metabolic process"/>
    <property type="evidence" value="ECO:0007669"/>
    <property type="project" value="UniProtKB-KW"/>
</dbReference>
<gene>
    <name evidence="5" type="ORF">ACA29_12740</name>
</gene>
<keyword evidence="3" id="KW-0119">Carbohydrate metabolism</keyword>
<dbReference type="AlphaFoldDB" id="A0A0Q9XUD6"/>
<dbReference type="Pfam" id="PF00480">
    <property type="entry name" value="ROK"/>
    <property type="match status" value="1"/>
</dbReference>
<dbReference type="SUPFAM" id="SSF46785">
    <property type="entry name" value="Winged helix' DNA-binding domain"/>
    <property type="match status" value="1"/>
</dbReference>
<evidence type="ECO:0000313" key="6">
    <source>
        <dbReference type="Proteomes" id="UP000053881"/>
    </source>
</evidence>
<dbReference type="InterPro" id="IPR036390">
    <property type="entry name" value="WH_DNA-bd_sf"/>
</dbReference>
<dbReference type="SUPFAM" id="SSF53067">
    <property type="entry name" value="Actin-like ATPase domain"/>
    <property type="match status" value="1"/>
</dbReference>